<protein>
    <submittedName>
        <fullName evidence="2">Uncharacterized protein</fullName>
    </submittedName>
</protein>
<keyword evidence="3" id="KW-1185">Reference proteome</keyword>
<dbReference type="Proteomes" id="UP000324222">
    <property type="component" value="Unassembled WGS sequence"/>
</dbReference>
<sequence length="70" mass="7856">MSDWTPPRSARSHSWQSPATAVKETIRAIKGITSLKTNPRSPSNSFRINDSPTRFRSPTNLAALLTNRIY</sequence>
<accession>A0A5B7CQN2</accession>
<gene>
    <name evidence="2" type="ORF">E2C01_004425</name>
</gene>
<comment type="caution">
    <text evidence="2">The sequence shown here is derived from an EMBL/GenBank/DDBJ whole genome shotgun (WGS) entry which is preliminary data.</text>
</comment>
<organism evidence="2 3">
    <name type="scientific">Portunus trituberculatus</name>
    <name type="common">Swimming crab</name>
    <name type="synonym">Neptunus trituberculatus</name>
    <dbReference type="NCBI Taxonomy" id="210409"/>
    <lineage>
        <taxon>Eukaryota</taxon>
        <taxon>Metazoa</taxon>
        <taxon>Ecdysozoa</taxon>
        <taxon>Arthropoda</taxon>
        <taxon>Crustacea</taxon>
        <taxon>Multicrustacea</taxon>
        <taxon>Malacostraca</taxon>
        <taxon>Eumalacostraca</taxon>
        <taxon>Eucarida</taxon>
        <taxon>Decapoda</taxon>
        <taxon>Pleocyemata</taxon>
        <taxon>Brachyura</taxon>
        <taxon>Eubrachyura</taxon>
        <taxon>Portunoidea</taxon>
        <taxon>Portunidae</taxon>
        <taxon>Portuninae</taxon>
        <taxon>Portunus</taxon>
    </lineage>
</organism>
<evidence type="ECO:0000256" key="1">
    <source>
        <dbReference type="SAM" id="MobiDB-lite"/>
    </source>
</evidence>
<evidence type="ECO:0000313" key="2">
    <source>
        <dbReference type="EMBL" id="MPC11750.1"/>
    </source>
</evidence>
<dbReference type="AlphaFoldDB" id="A0A5B7CQN2"/>
<evidence type="ECO:0000313" key="3">
    <source>
        <dbReference type="Proteomes" id="UP000324222"/>
    </source>
</evidence>
<name>A0A5B7CQN2_PORTR</name>
<dbReference type="EMBL" id="VSRR010000179">
    <property type="protein sequence ID" value="MPC11750.1"/>
    <property type="molecule type" value="Genomic_DNA"/>
</dbReference>
<reference evidence="2 3" key="1">
    <citation type="submission" date="2019-05" db="EMBL/GenBank/DDBJ databases">
        <title>Another draft genome of Portunus trituberculatus and its Hox gene families provides insights of decapod evolution.</title>
        <authorList>
            <person name="Jeong J.-H."/>
            <person name="Song I."/>
            <person name="Kim S."/>
            <person name="Choi T."/>
            <person name="Kim D."/>
            <person name="Ryu S."/>
            <person name="Kim W."/>
        </authorList>
    </citation>
    <scope>NUCLEOTIDE SEQUENCE [LARGE SCALE GENOMIC DNA]</scope>
    <source>
        <tissue evidence="2">Muscle</tissue>
    </source>
</reference>
<proteinExistence type="predicted"/>
<feature type="region of interest" description="Disordered" evidence="1">
    <location>
        <begin position="1"/>
        <end position="21"/>
    </location>
</feature>